<protein>
    <submittedName>
        <fullName evidence="2">Uncharacterized protein</fullName>
    </submittedName>
</protein>
<name>A0A4P9W5S4_9FUNG</name>
<accession>A0A4P9W5S4</accession>
<evidence type="ECO:0000256" key="1">
    <source>
        <dbReference type="SAM" id="MobiDB-lite"/>
    </source>
</evidence>
<gene>
    <name evidence="2" type="ORF">BDK51DRAFT_38743</name>
</gene>
<evidence type="ECO:0000313" key="2">
    <source>
        <dbReference type="EMBL" id="RKO87312.1"/>
    </source>
</evidence>
<organism evidence="2 3">
    <name type="scientific">Blyttiomyces helicus</name>
    <dbReference type="NCBI Taxonomy" id="388810"/>
    <lineage>
        <taxon>Eukaryota</taxon>
        <taxon>Fungi</taxon>
        <taxon>Fungi incertae sedis</taxon>
        <taxon>Chytridiomycota</taxon>
        <taxon>Chytridiomycota incertae sedis</taxon>
        <taxon>Chytridiomycetes</taxon>
        <taxon>Chytridiomycetes incertae sedis</taxon>
        <taxon>Blyttiomyces</taxon>
    </lineage>
</organism>
<keyword evidence="3" id="KW-1185">Reference proteome</keyword>
<dbReference type="EMBL" id="KZ997521">
    <property type="protein sequence ID" value="RKO87312.1"/>
    <property type="molecule type" value="Genomic_DNA"/>
</dbReference>
<feature type="compositionally biased region" description="Polar residues" evidence="1">
    <location>
        <begin position="14"/>
        <end position="33"/>
    </location>
</feature>
<dbReference type="AlphaFoldDB" id="A0A4P9W5S4"/>
<proteinExistence type="predicted"/>
<feature type="region of interest" description="Disordered" evidence="1">
    <location>
        <begin position="1"/>
        <end position="49"/>
    </location>
</feature>
<sequence length="151" mass="16431">MPSSRPTPKRTASWPPSTTLPTRNSPTPSNSTFRPPPPRSSARGEAAPSLPEAVGSNYALFFYLPARISAERKSQRPRRNVRANDAAMAVRQTRFRGIVAPVARSRLWVLAVKAAAPESFSSHRILHAVGAISATAIDDHEPSGSKQFHPR</sequence>
<dbReference type="Proteomes" id="UP000269721">
    <property type="component" value="Unassembled WGS sequence"/>
</dbReference>
<reference evidence="3" key="1">
    <citation type="journal article" date="2018" name="Nat. Microbiol.">
        <title>Leveraging single-cell genomics to expand the fungal tree of life.</title>
        <authorList>
            <person name="Ahrendt S.R."/>
            <person name="Quandt C.A."/>
            <person name="Ciobanu D."/>
            <person name="Clum A."/>
            <person name="Salamov A."/>
            <person name="Andreopoulos B."/>
            <person name="Cheng J.F."/>
            <person name="Woyke T."/>
            <person name="Pelin A."/>
            <person name="Henrissat B."/>
            <person name="Reynolds N.K."/>
            <person name="Benny G.L."/>
            <person name="Smith M.E."/>
            <person name="James T.Y."/>
            <person name="Grigoriev I.V."/>
        </authorList>
    </citation>
    <scope>NUCLEOTIDE SEQUENCE [LARGE SCALE GENOMIC DNA]</scope>
</reference>
<evidence type="ECO:0000313" key="3">
    <source>
        <dbReference type="Proteomes" id="UP000269721"/>
    </source>
</evidence>